<evidence type="ECO:0000256" key="1">
    <source>
        <dbReference type="SAM" id="MobiDB-lite"/>
    </source>
</evidence>
<dbReference type="EMBL" id="JACHFL010000002">
    <property type="protein sequence ID" value="MBB5361704.1"/>
    <property type="molecule type" value="Genomic_DNA"/>
</dbReference>
<dbReference type="Proteomes" id="UP000552709">
    <property type="component" value="Unassembled WGS sequence"/>
</dbReference>
<sequence length="195" mass="20443">MSLKDNFTADEWFKVMTGPGRAGAAVVAASPSGLTGLLAEAGAIAAAVRESVSRENRTPLMEAMAADLLGQPGARAPEQERARNVEDVKNQSLEGVRQAMWLVNAKTSEEDAAAYREMLLLVAQRTAEAAKEGGFLGIGGEQVNDKERAVIEELRQLLGGQMADGHGAGVIAHETPPETLVVRPEPGPDGSGNSN</sequence>
<evidence type="ECO:0000313" key="3">
    <source>
        <dbReference type="Proteomes" id="UP000552709"/>
    </source>
</evidence>
<dbReference type="RefSeq" id="WP_184127797.1">
    <property type="nucleotide sequence ID" value="NZ_JACHFL010000002.1"/>
</dbReference>
<reference evidence="2 3" key="1">
    <citation type="submission" date="2020-08" db="EMBL/GenBank/DDBJ databases">
        <title>Genomic Encyclopedia of Type Strains, Phase IV (KMG-IV): sequencing the most valuable type-strain genomes for metagenomic binning, comparative biology and taxonomic classification.</title>
        <authorList>
            <person name="Goeker M."/>
        </authorList>
    </citation>
    <scope>NUCLEOTIDE SEQUENCE [LARGE SCALE GENOMIC DNA]</scope>
    <source>
        <strain evidence="2 3">DSM 27939</strain>
    </source>
</reference>
<evidence type="ECO:0000313" key="2">
    <source>
        <dbReference type="EMBL" id="MBB5361704.1"/>
    </source>
</evidence>
<name>A0A7W8JU50_9DEIO</name>
<comment type="caution">
    <text evidence="2">The sequence shown here is derived from an EMBL/GenBank/DDBJ whole genome shotgun (WGS) entry which is preliminary data.</text>
</comment>
<keyword evidence="3" id="KW-1185">Reference proteome</keyword>
<dbReference type="AlphaFoldDB" id="A0A7W8JU50"/>
<feature type="region of interest" description="Disordered" evidence="1">
    <location>
        <begin position="175"/>
        <end position="195"/>
    </location>
</feature>
<proteinExistence type="predicted"/>
<accession>A0A7W8JU50</accession>
<gene>
    <name evidence="2" type="ORF">HNQ08_000789</name>
</gene>
<organism evidence="2 3">
    <name type="scientific">Deinococcus humi</name>
    <dbReference type="NCBI Taxonomy" id="662880"/>
    <lineage>
        <taxon>Bacteria</taxon>
        <taxon>Thermotogati</taxon>
        <taxon>Deinococcota</taxon>
        <taxon>Deinococci</taxon>
        <taxon>Deinococcales</taxon>
        <taxon>Deinococcaceae</taxon>
        <taxon>Deinococcus</taxon>
    </lineage>
</organism>
<protein>
    <submittedName>
        <fullName evidence="2">Uncharacterized protein</fullName>
    </submittedName>
</protein>